<proteinExistence type="predicted"/>
<accession>A5E065</accession>
<evidence type="ECO:0000313" key="4">
    <source>
        <dbReference type="Proteomes" id="UP000001996"/>
    </source>
</evidence>
<dbReference type="KEGG" id="lel:PVL30_003829"/>
<dbReference type="OrthoDB" id="690068at2759"/>
<reference evidence="3 4" key="1">
    <citation type="journal article" date="2009" name="Nature">
        <title>Evolution of pathogenicity and sexual reproduction in eight Candida genomes.</title>
        <authorList>
            <person name="Butler G."/>
            <person name="Rasmussen M.D."/>
            <person name="Lin M.F."/>
            <person name="Santos M.A."/>
            <person name="Sakthikumar S."/>
            <person name="Munro C.A."/>
            <person name="Rheinbay E."/>
            <person name="Grabherr M."/>
            <person name="Forche A."/>
            <person name="Reedy J.L."/>
            <person name="Agrafioti I."/>
            <person name="Arnaud M.B."/>
            <person name="Bates S."/>
            <person name="Brown A.J."/>
            <person name="Brunke S."/>
            <person name="Costanzo M.C."/>
            <person name="Fitzpatrick D.A."/>
            <person name="de Groot P.W."/>
            <person name="Harris D."/>
            <person name="Hoyer L.L."/>
            <person name="Hube B."/>
            <person name="Klis F.M."/>
            <person name="Kodira C."/>
            <person name="Lennard N."/>
            <person name="Logue M.E."/>
            <person name="Martin R."/>
            <person name="Neiman A.M."/>
            <person name="Nikolaou E."/>
            <person name="Quail M.A."/>
            <person name="Quinn J."/>
            <person name="Santos M.C."/>
            <person name="Schmitzberger F.F."/>
            <person name="Sherlock G."/>
            <person name="Shah P."/>
            <person name="Silverstein K.A."/>
            <person name="Skrzypek M.S."/>
            <person name="Soll D."/>
            <person name="Staggs R."/>
            <person name="Stansfield I."/>
            <person name="Stumpf M.P."/>
            <person name="Sudbery P.E."/>
            <person name="Srikantha T."/>
            <person name="Zeng Q."/>
            <person name="Berman J."/>
            <person name="Berriman M."/>
            <person name="Heitman J."/>
            <person name="Gow N.A."/>
            <person name="Lorenz M.C."/>
            <person name="Birren B.W."/>
            <person name="Kellis M."/>
            <person name="Cuomo C.A."/>
        </authorList>
    </citation>
    <scope>NUCLEOTIDE SEQUENCE [LARGE SCALE GENOMIC DNA]</scope>
    <source>
        <strain evidence="4">ATCC 11503 / BCRC 21390 / CBS 2605 / JCM 1781 / NBRC 1676 / NRRL YB-4239</strain>
    </source>
</reference>
<dbReference type="eggNOG" id="KOG4304">
    <property type="taxonomic scope" value="Eukaryota"/>
</dbReference>
<feature type="compositionally biased region" description="Basic and acidic residues" evidence="1">
    <location>
        <begin position="291"/>
        <end position="300"/>
    </location>
</feature>
<feature type="compositionally biased region" description="Low complexity" evidence="1">
    <location>
        <begin position="124"/>
        <end position="144"/>
    </location>
</feature>
<sequence length="588" mass="65790">MMMKLPPPPELKTTIIQLNKDLDSEESNSGYEILTNEYNAETAGIASKMSTDTESAPTSPNLEATAGKKKRRRSTANINSEELAKRKHETKQLHSIIEKRRRIKINREFEALKYLIPACRNWTNNNNNNSNSNSNSNSNESGSSLVLLKGRKGNNNGNSNNKNSTASSSGGGSNNGGKIDGMYKLTILKSSVEYILYLHHIIQKQHELLSNHAGIGSRIDEDVLSFDIDFAKIPLNVNQYRNIDIDFSFRDLMAEIQNLGELERDNNCVTKFKKRKTHKIVEEEEKGIKIKDTIENEQQHEKKKNTQVQGKYFGEDEGQGGEEEKQKDNDGEHDNNDEADVTSNEKEGKVLDHDKKYKQIFKSPINKSLKENNSHFASIKSNPHPSSSRKQLLPTPEFTPDIPPEFSIFKNYTGSSGISNIGSDSGNNGGNNCNNDSKGRWRERVNSNPISPHTSILKSTHPSPFSAPLRSTSSNQSSPLNFGFSNVNTSNLLSASLGGRFTLPDPAVNPSLNLSEVPRGNEIFRNMPLRKQSLHSMENQEDEETKERQTNDETEPQADAENNNKFGEQYASKTLLSLKRSSIDHLLN</sequence>
<dbReference type="GeneID" id="5233049"/>
<dbReference type="Proteomes" id="UP000001996">
    <property type="component" value="Unassembled WGS sequence"/>
</dbReference>
<feature type="compositionally biased region" description="Basic and acidic residues" evidence="1">
    <location>
        <begin position="322"/>
        <end position="336"/>
    </location>
</feature>
<keyword evidence="4" id="KW-1185">Reference proteome</keyword>
<dbReference type="InterPro" id="IPR036638">
    <property type="entry name" value="HLH_DNA-bd_sf"/>
</dbReference>
<dbReference type="SMART" id="SM00353">
    <property type="entry name" value="HLH"/>
    <property type="match status" value="1"/>
</dbReference>
<dbReference type="Gene3D" id="4.10.280.10">
    <property type="entry name" value="Helix-loop-helix DNA-binding domain"/>
    <property type="match status" value="1"/>
</dbReference>
<feature type="region of interest" description="Disordered" evidence="1">
    <location>
        <begin position="375"/>
        <end position="398"/>
    </location>
</feature>
<feature type="compositionally biased region" description="Polar residues" evidence="1">
    <location>
        <begin position="446"/>
        <end position="477"/>
    </location>
</feature>
<dbReference type="GO" id="GO:0046983">
    <property type="term" value="F:protein dimerization activity"/>
    <property type="evidence" value="ECO:0007669"/>
    <property type="project" value="InterPro"/>
</dbReference>
<dbReference type="InterPro" id="IPR011598">
    <property type="entry name" value="bHLH_dom"/>
</dbReference>
<feature type="compositionally biased region" description="Polar residues" evidence="1">
    <location>
        <begin position="375"/>
        <end position="390"/>
    </location>
</feature>
<dbReference type="SUPFAM" id="SSF47459">
    <property type="entry name" value="HLH, helix-loop-helix DNA-binding domain"/>
    <property type="match status" value="1"/>
</dbReference>
<organism evidence="3 4">
    <name type="scientific">Lodderomyces elongisporus (strain ATCC 11503 / CBS 2605 / JCM 1781 / NBRC 1676 / NRRL YB-4239)</name>
    <name type="common">Yeast</name>
    <name type="synonym">Saccharomyces elongisporus</name>
    <dbReference type="NCBI Taxonomy" id="379508"/>
    <lineage>
        <taxon>Eukaryota</taxon>
        <taxon>Fungi</taxon>
        <taxon>Dikarya</taxon>
        <taxon>Ascomycota</taxon>
        <taxon>Saccharomycotina</taxon>
        <taxon>Pichiomycetes</taxon>
        <taxon>Debaryomycetaceae</taxon>
        <taxon>Candida/Lodderomyces clade</taxon>
        <taxon>Lodderomyces</taxon>
    </lineage>
</organism>
<dbReference type="STRING" id="379508.A5E065"/>
<feature type="compositionally biased region" description="Polar residues" evidence="1">
    <location>
        <begin position="49"/>
        <end position="62"/>
    </location>
</feature>
<name>A5E065_LODEL</name>
<evidence type="ECO:0000256" key="1">
    <source>
        <dbReference type="SAM" id="MobiDB-lite"/>
    </source>
</evidence>
<feature type="compositionally biased region" description="Low complexity" evidence="1">
    <location>
        <begin position="420"/>
        <end position="436"/>
    </location>
</feature>
<feature type="region of interest" description="Disordered" evidence="1">
    <location>
        <begin position="49"/>
        <end position="93"/>
    </location>
</feature>
<feature type="region of interest" description="Disordered" evidence="1">
    <location>
        <begin position="291"/>
        <end position="355"/>
    </location>
</feature>
<dbReference type="InParanoid" id="A5E065"/>
<feature type="domain" description="BHLH" evidence="2">
    <location>
        <begin position="89"/>
        <end position="198"/>
    </location>
</feature>
<dbReference type="HOGENOM" id="CLU_033003_0_0_1"/>
<dbReference type="EMBL" id="CH981526">
    <property type="protein sequence ID" value="EDK44823.1"/>
    <property type="molecule type" value="Genomic_DNA"/>
</dbReference>
<dbReference type="Pfam" id="PF00010">
    <property type="entry name" value="HLH"/>
    <property type="match status" value="1"/>
</dbReference>
<dbReference type="PROSITE" id="PS50888">
    <property type="entry name" value="BHLH"/>
    <property type="match status" value="1"/>
</dbReference>
<feature type="compositionally biased region" description="Basic and acidic residues" evidence="1">
    <location>
        <begin position="343"/>
        <end position="355"/>
    </location>
</feature>
<evidence type="ECO:0000313" key="3">
    <source>
        <dbReference type="EMBL" id="EDK44823.1"/>
    </source>
</evidence>
<protein>
    <recommendedName>
        <fullName evidence="2">BHLH domain-containing protein</fullName>
    </recommendedName>
</protein>
<feature type="region of interest" description="Disordered" evidence="1">
    <location>
        <begin position="531"/>
        <end position="568"/>
    </location>
</feature>
<feature type="region of interest" description="Disordered" evidence="1">
    <location>
        <begin position="122"/>
        <end position="175"/>
    </location>
</feature>
<feature type="region of interest" description="Disordered" evidence="1">
    <location>
        <begin position="420"/>
        <end position="477"/>
    </location>
</feature>
<gene>
    <name evidence="3" type="ORF">LELG_03002</name>
</gene>
<evidence type="ECO:0000259" key="2">
    <source>
        <dbReference type="PROSITE" id="PS50888"/>
    </source>
</evidence>
<dbReference type="AlphaFoldDB" id="A5E065"/>
<feature type="compositionally biased region" description="Low complexity" evidence="1">
    <location>
        <begin position="153"/>
        <end position="168"/>
    </location>
</feature>